<dbReference type="Pfam" id="PF00583">
    <property type="entry name" value="Acetyltransf_1"/>
    <property type="match status" value="1"/>
</dbReference>
<proteinExistence type="predicted"/>
<accession>A0A4R7ZPW7</accession>
<dbReference type="CDD" id="cd04301">
    <property type="entry name" value="NAT_SF"/>
    <property type="match status" value="1"/>
</dbReference>
<dbReference type="OrthoDB" id="7992078at2"/>
<reference evidence="2 3" key="1">
    <citation type="submission" date="2019-03" db="EMBL/GenBank/DDBJ databases">
        <title>Genomic Encyclopedia of Type Strains, Phase III (KMG-III): the genomes of soil and plant-associated and newly described type strains.</title>
        <authorList>
            <person name="Whitman W."/>
        </authorList>
    </citation>
    <scope>NUCLEOTIDE SEQUENCE [LARGE SCALE GENOMIC DNA]</scope>
    <source>
        <strain evidence="2 3">VKM Ac-2570</strain>
    </source>
</reference>
<keyword evidence="3" id="KW-1185">Reference proteome</keyword>
<organism evidence="2 3">
    <name type="scientific">Kribbella kalugense</name>
    <dbReference type="NCBI Taxonomy" id="2512221"/>
    <lineage>
        <taxon>Bacteria</taxon>
        <taxon>Bacillati</taxon>
        <taxon>Actinomycetota</taxon>
        <taxon>Actinomycetes</taxon>
        <taxon>Propionibacteriales</taxon>
        <taxon>Kribbellaceae</taxon>
        <taxon>Kribbella</taxon>
    </lineage>
</organism>
<dbReference type="RefSeq" id="WP_134121567.1">
    <property type="nucleotide sequence ID" value="NZ_SODF01000002.1"/>
</dbReference>
<name>A0A4R7ZPW7_9ACTN</name>
<dbReference type="InterPro" id="IPR016181">
    <property type="entry name" value="Acyl_CoA_acyltransferase"/>
</dbReference>
<comment type="caution">
    <text evidence="2">The sequence shown here is derived from an EMBL/GenBank/DDBJ whole genome shotgun (WGS) entry which is preliminary data.</text>
</comment>
<gene>
    <name evidence="2" type="ORF">EV650_5188</name>
</gene>
<sequence length="174" mass="19245">MGEVVLRPVGPGDVDALQELIESDPGYTERITGYPPGPSDAQSLLLMRPEGLPEESKVVLGAFAADQMVAVVDVLRGFPNDRTAFIGLLEVHSKHQGLGYGKTTYNLIERYVGTTWPEIETLRLAVVDTNAQVATGFWQRQGFEPTGEVRPYRYDKLESTARLYEKPLPEQHGS</sequence>
<feature type="domain" description="N-acetyltransferase" evidence="1">
    <location>
        <begin position="4"/>
        <end position="169"/>
    </location>
</feature>
<dbReference type="Proteomes" id="UP000295447">
    <property type="component" value="Unassembled WGS sequence"/>
</dbReference>
<dbReference type="AlphaFoldDB" id="A0A4R7ZPW7"/>
<dbReference type="InterPro" id="IPR000182">
    <property type="entry name" value="GNAT_dom"/>
</dbReference>
<dbReference type="PROSITE" id="PS51186">
    <property type="entry name" value="GNAT"/>
    <property type="match status" value="1"/>
</dbReference>
<evidence type="ECO:0000313" key="3">
    <source>
        <dbReference type="Proteomes" id="UP000295447"/>
    </source>
</evidence>
<dbReference type="SUPFAM" id="SSF55729">
    <property type="entry name" value="Acyl-CoA N-acyltransferases (Nat)"/>
    <property type="match status" value="1"/>
</dbReference>
<dbReference type="Gene3D" id="3.40.630.30">
    <property type="match status" value="1"/>
</dbReference>
<dbReference type="EMBL" id="SODF01000002">
    <property type="protein sequence ID" value="TDW18598.1"/>
    <property type="molecule type" value="Genomic_DNA"/>
</dbReference>
<evidence type="ECO:0000259" key="1">
    <source>
        <dbReference type="PROSITE" id="PS51186"/>
    </source>
</evidence>
<protein>
    <submittedName>
        <fullName evidence="2">Acetyltransferase (GNAT) family protein</fullName>
    </submittedName>
</protein>
<evidence type="ECO:0000313" key="2">
    <source>
        <dbReference type="EMBL" id="TDW18598.1"/>
    </source>
</evidence>
<keyword evidence="2" id="KW-0808">Transferase</keyword>
<dbReference type="GO" id="GO:0016747">
    <property type="term" value="F:acyltransferase activity, transferring groups other than amino-acyl groups"/>
    <property type="evidence" value="ECO:0007669"/>
    <property type="project" value="InterPro"/>
</dbReference>